<comment type="caution">
    <text evidence="7">The sequence shown here is derived from an EMBL/GenBank/DDBJ whole genome shotgun (WGS) entry which is preliminary data.</text>
</comment>
<dbReference type="AlphaFoldDB" id="A0A151UHU6"/>
<evidence type="ECO:0000259" key="4">
    <source>
        <dbReference type="Pfam" id="PF14368"/>
    </source>
</evidence>
<dbReference type="OMA" id="FQGANNG"/>
<accession>A0A151UHU6</accession>
<organism evidence="7 8">
    <name type="scientific">Cajanus cajan</name>
    <name type="common">Pigeon pea</name>
    <name type="synonym">Cajanus indicus</name>
    <dbReference type="NCBI Taxonomy" id="3821"/>
    <lineage>
        <taxon>Eukaryota</taxon>
        <taxon>Viridiplantae</taxon>
        <taxon>Streptophyta</taxon>
        <taxon>Embryophyta</taxon>
        <taxon>Tracheophyta</taxon>
        <taxon>Spermatophyta</taxon>
        <taxon>Magnoliopsida</taxon>
        <taxon>eudicotyledons</taxon>
        <taxon>Gunneridae</taxon>
        <taxon>Pentapetalae</taxon>
        <taxon>rosids</taxon>
        <taxon>fabids</taxon>
        <taxon>Fabales</taxon>
        <taxon>Fabaceae</taxon>
        <taxon>Papilionoideae</taxon>
        <taxon>50 kb inversion clade</taxon>
        <taxon>NPAAA clade</taxon>
        <taxon>indigoferoid/millettioid clade</taxon>
        <taxon>Phaseoleae</taxon>
        <taxon>Cajanus</taxon>
    </lineage>
</organism>
<evidence type="ECO:0000313" key="7">
    <source>
        <dbReference type="EMBL" id="KYP78896.1"/>
    </source>
</evidence>
<dbReference type="EMBL" id="AGCT01064127">
    <property type="protein sequence ID" value="KYP78896.1"/>
    <property type="molecule type" value="Genomic_DNA"/>
</dbReference>
<dbReference type="EMBL" id="AGCT01028462">
    <property type="protein sequence ID" value="KYP77639.1"/>
    <property type="molecule type" value="Genomic_DNA"/>
</dbReference>
<dbReference type="Gramene" id="C.cajan_46735.t">
    <property type="protein sequence ID" value="C.cajan_46735.t.cds1"/>
    <property type="gene ID" value="C.cajan_46735"/>
</dbReference>
<proteinExistence type="inferred from homology"/>
<dbReference type="EMBL" id="AGCT01039825">
    <property type="protein sequence ID" value="KYP78026.1"/>
    <property type="molecule type" value="Genomic_DNA"/>
</dbReference>
<dbReference type="PANTHER" id="PTHR33076">
    <property type="entry name" value="NON-SPECIFIC LIPID-TRANSFER PROTEIN 2-RELATED"/>
    <property type="match status" value="1"/>
</dbReference>
<dbReference type="InterPro" id="IPR036312">
    <property type="entry name" value="Bifun_inhib/LTP/seed_sf"/>
</dbReference>
<evidence type="ECO:0000313" key="5">
    <source>
        <dbReference type="EMBL" id="KYP77639.1"/>
    </source>
</evidence>
<gene>
    <name evidence="6" type="ORF">KK1_049846</name>
    <name evidence="7" type="ORF">KK1_050238</name>
    <name evidence="5" type="ORF">KK1_050504</name>
</gene>
<evidence type="ECO:0000256" key="3">
    <source>
        <dbReference type="SAM" id="SignalP"/>
    </source>
</evidence>
<dbReference type="Proteomes" id="UP000075243">
    <property type="component" value="Unassembled WGS sequence"/>
</dbReference>
<dbReference type="GO" id="GO:0008289">
    <property type="term" value="F:lipid binding"/>
    <property type="evidence" value="ECO:0007669"/>
    <property type="project" value="InterPro"/>
</dbReference>
<feature type="domain" description="Bifunctional inhibitor/plant lipid transfer protein/seed storage helical" evidence="4">
    <location>
        <begin position="18"/>
        <end position="110"/>
    </location>
</feature>
<dbReference type="Gramene" id="C.cajan_47165.t">
    <property type="protein sequence ID" value="C.cajan_47165.t.cds1"/>
    <property type="gene ID" value="C.cajan_47165"/>
</dbReference>
<name>A0A151UHU6_CAJCA</name>
<keyword evidence="3" id="KW-0732">Signal</keyword>
<evidence type="ECO:0000313" key="6">
    <source>
        <dbReference type="EMBL" id="KYP78026.1"/>
    </source>
</evidence>
<dbReference type="Pfam" id="PF14368">
    <property type="entry name" value="LTP_2"/>
    <property type="match status" value="1"/>
</dbReference>
<evidence type="ECO:0000256" key="1">
    <source>
        <dbReference type="ARBA" id="ARBA00009748"/>
    </source>
</evidence>
<dbReference type="GO" id="GO:0006869">
    <property type="term" value="P:lipid transport"/>
    <property type="evidence" value="ECO:0007669"/>
    <property type="project" value="InterPro"/>
</dbReference>
<evidence type="ECO:0000313" key="8">
    <source>
        <dbReference type="Proteomes" id="UP000075243"/>
    </source>
</evidence>
<feature type="signal peptide" evidence="3">
    <location>
        <begin position="1"/>
        <end position="26"/>
    </location>
</feature>
<comment type="similarity">
    <text evidence="1">Belongs to the plant LTP family.</text>
</comment>
<dbReference type="InterPro" id="IPR000528">
    <property type="entry name" value="Plant_nsLTP"/>
</dbReference>
<protein>
    <recommendedName>
        <fullName evidence="4">Bifunctional inhibitor/plant lipid transfer protein/seed storage helical domain-containing protein</fullName>
    </recommendedName>
</protein>
<dbReference type="SUPFAM" id="SSF47699">
    <property type="entry name" value="Bifunctional inhibitor/lipid-transfer protein/seed storage 2S albumin"/>
    <property type="match status" value="1"/>
</dbReference>
<reference evidence="7 8" key="1">
    <citation type="journal article" date="2012" name="Nat. Biotechnol.">
        <title>Draft genome sequence of pigeonpea (Cajanus cajan), an orphan legume crop of resource-poor farmers.</title>
        <authorList>
            <person name="Varshney R.K."/>
            <person name="Chen W."/>
            <person name="Li Y."/>
            <person name="Bharti A.K."/>
            <person name="Saxena R.K."/>
            <person name="Schlueter J.A."/>
            <person name="Donoghue M.T."/>
            <person name="Azam S."/>
            <person name="Fan G."/>
            <person name="Whaley A.M."/>
            <person name="Farmer A.D."/>
            <person name="Sheridan J."/>
            <person name="Iwata A."/>
            <person name="Tuteja R."/>
            <person name="Penmetsa R.V."/>
            <person name="Wu W."/>
            <person name="Upadhyaya H.D."/>
            <person name="Yang S.P."/>
            <person name="Shah T."/>
            <person name="Saxena K.B."/>
            <person name="Michael T."/>
            <person name="McCombie W.R."/>
            <person name="Yang B."/>
            <person name="Zhang G."/>
            <person name="Yang H."/>
            <person name="Wang J."/>
            <person name="Spillane C."/>
            <person name="Cook D.R."/>
            <person name="May G.D."/>
            <person name="Xu X."/>
            <person name="Jackson S.A."/>
        </authorList>
    </citation>
    <scope>NUCLEOTIDE SEQUENCE [LARGE SCALE GENOMIC DNA]</scope>
    <source>
        <strain evidence="8">cv. Asha</strain>
    </source>
</reference>
<keyword evidence="8" id="KW-1185">Reference proteome</keyword>
<sequence>MGEKKVLSVVMFVMAYGLAVTTLTTSQVPATCNPYQPLLFQCATFLVAELATPSPRCCAGAKQAFQKANNPQAIKNFCSCLVDAGPYLNFKPDSLVRLPQACNIKPSFSMSKCIYG</sequence>
<dbReference type="InterPro" id="IPR016140">
    <property type="entry name" value="Bifunc_inhib/LTP/seed_store"/>
</dbReference>
<dbReference type="Gramene" id="C.cajan_48673.t">
    <property type="protein sequence ID" value="C.cajan_48673.t.cds1"/>
    <property type="gene ID" value="C.cajan_48673"/>
</dbReference>
<evidence type="ECO:0000256" key="2">
    <source>
        <dbReference type="ARBA" id="ARBA00023157"/>
    </source>
</evidence>
<dbReference type="Gene3D" id="1.10.110.10">
    <property type="entry name" value="Plant lipid-transfer and hydrophobic proteins"/>
    <property type="match status" value="1"/>
</dbReference>
<keyword evidence="2" id="KW-1015">Disulfide bond</keyword>
<feature type="chain" id="PRO_5007809584" description="Bifunctional inhibitor/plant lipid transfer protein/seed storage helical domain-containing protein" evidence="3">
    <location>
        <begin position="27"/>
        <end position="116"/>
    </location>
</feature>